<dbReference type="SFLD" id="SFLDS00029">
    <property type="entry name" value="Radical_SAM"/>
    <property type="match status" value="1"/>
</dbReference>
<dbReference type="Pfam" id="PF04055">
    <property type="entry name" value="Radical_SAM"/>
    <property type="match status" value="1"/>
</dbReference>
<dbReference type="PANTHER" id="PTHR43432:SF3">
    <property type="entry name" value="SLR0285 PROTEIN"/>
    <property type="match status" value="1"/>
</dbReference>
<dbReference type="RefSeq" id="WP_097654541.1">
    <property type="nucleotide sequence ID" value="NZ_LYXE01000153.1"/>
</dbReference>
<keyword evidence="1" id="KW-0479">Metal-binding</keyword>
<protein>
    <submittedName>
        <fullName evidence="5">Radical SAM protein</fullName>
    </submittedName>
</protein>
<dbReference type="GO" id="GO:0046872">
    <property type="term" value="F:metal ion binding"/>
    <property type="evidence" value="ECO:0007669"/>
    <property type="project" value="UniProtKB-KW"/>
</dbReference>
<dbReference type="OrthoDB" id="9785699at2"/>
<dbReference type="EMBL" id="LYXE01000153">
    <property type="protein sequence ID" value="PDV97353.1"/>
    <property type="molecule type" value="Genomic_DNA"/>
</dbReference>
<keyword evidence="3" id="KW-0411">Iron-sulfur</keyword>
<evidence type="ECO:0000259" key="4">
    <source>
        <dbReference type="Pfam" id="PF04055"/>
    </source>
</evidence>
<sequence>MAYYVREPLKGMPALSVRRPTINEFFLSSYTLSIYNGCEFGCPYCDSWVYSERPLNETIRVPVDLAEHLTAELAGVDQGDLIAITALSDPYQPAEQTYRLTRQTLQILADQQRPTLVMTKSPLILEDIALLQRINEQSLALVVTTLLTVDQHMASRLEGKAPAPAVRLDMLAELKRAGIPVGVAFVPIMPYVNDTNSNIRSVLRAAADAGVDFVIWDYLHLANERHRVRINEILARLGSYPVSYYRDIYGDQAIVNSRYRHDRDTVVMDRCNGLGLETRVPQHIFAGKLAPHNEAALILKHAAFRDRVAGRDQMAELHRQLADQVYTKQMVIDELRRSPLANEVRKLIAAK</sequence>
<evidence type="ECO:0000313" key="6">
    <source>
        <dbReference type="Proteomes" id="UP000220922"/>
    </source>
</evidence>
<dbReference type="PANTHER" id="PTHR43432">
    <property type="entry name" value="SLR0285 PROTEIN"/>
    <property type="match status" value="1"/>
</dbReference>
<reference evidence="5 6" key="1">
    <citation type="submission" date="2016-05" db="EMBL/GenBank/DDBJ databases">
        <authorList>
            <person name="Lavstsen T."/>
            <person name="Jespersen J.S."/>
        </authorList>
    </citation>
    <scope>NUCLEOTIDE SEQUENCE [LARGE SCALE GENOMIC DNA]</scope>
    <source>
        <strain evidence="5 6">B7-9</strain>
    </source>
</reference>
<comment type="caution">
    <text evidence="5">The sequence shown here is derived from an EMBL/GenBank/DDBJ whole genome shotgun (WGS) entry which is preliminary data.</text>
</comment>
<dbReference type="SFLD" id="SFLDG01084">
    <property type="entry name" value="Uncharacterised_Radical_SAM_Su"/>
    <property type="match status" value="1"/>
</dbReference>
<dbReference type="GO" id="GO:0051536">
    <property type="term" value="F:iron-sulfur cluster binding"/>
    <property type="evidence" value="ECO:0007669"/>
    <property type="project" value="UniProtKB-KW"/>
</dbReference>
<proteinExistence type="predicted"/>
<keyword evidence="2" id="KW-0408">Iron</keyword>
<feature type="domain" description="Radical SAM core" evidence="4">
    <location>
        <begin position="33"/>
        <end position="194"/>
    </location>
</feature>
<name>A0A2H3KHU8_9CHLR</name>
<accession>A0A2H3KHU8</accession>
<dbReference type="Proteomes" id="UP000220922">
    <property type="component" value="Unassembled WGS sequence"/>
</dbReference>
<evidence type="ECO:0000313" key="5">
    <source>
        <dbReference type="EMBL" id="PDV97353.1"/>
    </source>
</evidence>
<keyword evidence="6" id="KW-1185">Reference proteome</keyword>
<gene>
    <name evidence="5" type="ORF">A9Q02_18775</name>
</gene>
<dbReference type="InterPro" id="IPR058240">
    <property type="entry name" value="rSAM_sf"/>
</dbReference>
<evidence type="ECO:0000256" key="3">
    <source>
        <dbReference type="ARBA" id="ARBA00023014"/>
    </source>
</evidence>
<dbReference type="CDD" id="cd01335">
    <property type="entry name" value="Radical_SAM"/>
    <property type="match status" value="1"/>
</dbReference>
<organism evidence="5 6">
    <name type="scientific">Candidatus Chloroploca asiatica</name>
    <dbReference type="NCBI Taxonomy" id="1506545"/>
    <lineage>
        <taxon>Bacteria</taxon>
        <taxon>Bacillati</taxon>
        <taxon>Chloroflexota</taxon>
        <taxon>Chloroflexia</taxon>
        <taxon>Chloroflexales</taxon>
        <taxon>Chloroflexineae</taxon>
        <taxon>Oscillochloridaceae</taxon>
        <taxon>Candidatus Chloroploca</taxon>
    </lineage>
</organism>
<dbReference type="InterPro" id="IPR040086">
    <property type="entry name" value="MJ0683-like"/>
</dbReference>
<evidence type="ECO:0000256" key="1">
    <source>
        <dbReference type="ARBA" id="ARBA00022723"/>
    </source>
</evidence>
<dbReference type="GO" id="GO:0003824">
    <property type="term" value="F:catalytic activity"/>
    <property type="evidence" value="ECO:0007669"/>
    <property type="project" value="InterPro"/>
</dbReference>
<dbReference type="Gene3D" id="3.80.30.30">
    <property type="match status" value="1"/>
</dbReference>
<dbReference type="InterPro" id="IPR007197">
    <property type="entry name" value="rSAM"/>
</dbReference>
<evidence type="ECO:0000256" key="2">
    <source>
        <dbReference type="ARBA" id="ARBA00023004"/>
    </source>
</evidence>
<dbReference type="AlphaFoldDB" id="A0A2H3KHU8"/>
<dbReference type="SUPFAM" id="SSF102114">
    <property type="entry name" value="Radical SAM enzymes"/>
    <property type="match status" value="1"/>
</dbReference>